<dbReference type="Proteomes" id="UP000006729">
    <property type="component" value="Chromosome 9"/>
</dbReference>
<evidence type="ECO:0000313" key="2">
    <source>
        <dbReference type="Proteomes" id="UP000006729"/>
    </source>
</evidence>
<comment type="caution">
    <text evidence="1">The sequence shown here is derived from an EMBL/GenBank/DDBJ whole genome shotgun (WGS) entry which is preliminary data.</text>
</comment>
<accession>A0ACC0SG54</accession>
<name>A0ACC0SG54_POPTR</name>
<sequence length="90" mass="10619">MFAELKKLLHDLKEEGTLLHDLTVCRVCRAFDIEISEDNTTKGLLDTIAELRYAQKRVLFFPWRFSELWFMGFCTPTCQFNHNICIVAEF</sequence>
<dbReference type="EMBL" id="CM009298">
    <property type="protein sequence ID" value="KAI9388156.1"/>
    <property type="molecule type" value="Genomic_DNA"/>
</dbReference>
<keyword evidence="2" id="KW-1185">Reference proteome</keyword>
<proteinExistence type="predicted"/>
<protein>
    <submittedName>
        <fullName evidence="1">Uncharacterized protein</fullName>
    </submittedName>
</protein>
<evidence type="ECO:0000313" key="1">
    <source>
        <dbReference type="EMBL" id="KAI9388156.1"/>
    </source>
</evidence>
<reference evidence="1 2" key="1">
    <citation type="journal article" date="2006" name="Science">
        <title>The genome of black cottonwood, Populus trichocarpa (Torr. &amp; Gray).</title>
        <authorList>
            <person name="Tuskan G.A."/>
            <person name="Difazio S."/>
            <person name="Jansson S."/>
            <person name="Bohlmann J."/>
            <person name="Grigoriev I."/>
            <person name="Hellsten U."/>
            <person name="Putnam N."/>
            <person name="Ralph S."/>
            <person name="Rombauts S."/>
            <person name="Salamov A."/>
            <person name="Schein J."/>
            <person name="Sterck L."/>
            <person name="Aerts A."/>
            <person name="Bhalerao R.R."/>
            <person name="Bhalerao R.P."/>
            <person name="Blaudez D."/>
            <person name="Boerjan W."/>
            <person name="Brun A."/>
            <person name="Brunner A."/>
            <person name="Busov V."/>
            <person name="Campbell M."/>
            <person name="Carlson J."/>
            <person name="Chalot M."/>
            <person name="Chapman J."/>
            <person name="Chen G.L."/>
            <person name="Cooper D."/>
            <person name="Coutinho P.M."/>
            <person name="Couturier J."/>
            <person name="Covert S."/>
            <person name="Cronk Q."/>
            <person name="Cunningham R."/>
            <person name="Davis J."/>
            <person name="Degroeve S."/>
            <person name="Dejardin A."/>
            <person name="Depamphilis C."/>
            <person name="Detter J."/>
            <person name="Dirks B."/>
            <person name="Dubchak I."/>
            <person name="Duplessis S."/>
            <person name="Ehlting J."/>
            <person name="Ellis B."/>
            <person name="Gendler K."/>
            <person name="Goodstein D."/>
            <person name="Gribskov M."/>
            <person name="Grimwood J."/>
            <person name="Groover A."/>
            <person name="Gunter L."/>
            <person name="Hamberger B."/>
            <person name="Heinze B."/>
            <person name="Helariutta Y."/>
            <person name="Henrissat B."/>
            <person name="Holligan D."/>
            <person name="Holt R."/>
            <person name="Huang W."/>
            <person name="Islam-Faridi N."/>
            <person name="Jones S."/>
            <person name="Jones-Rhoades M."/>
            <person name="Jorgensen R."/>
            <person name="Joshi C."/>
            <person name="Kangasjarvi J."/>
            <person name="Karlsson J."/>
            <person name="Kelleher C."/>
            <person name="Kirkpatrick R."/>
            <person name="Kirst M."/>
            <person name="Kohler A."/>
            <person name="Kalluri U."/>
            <person name="Larimer F."/>
            <person name="Leebens-Mack J."/>
            <person name="Leple J.C."/>
            <person name="Locascio P."/>
            <person name="Lou Y."/>
            <person name="Lucas S."/>
            <person name="Martin F."/>
            <person name="Montanini B."/>
            <person name="Napoli C."/>
            <person name="Nelson D.R."/>
            <person name="Nelson C."/>
            <person name="Nieminen K."/>
            <person name="Nilsson O."/>
            <person name="Pereda V."/>
            <person name="Peter G."/>
            <person name="Philippe R."/>
            <person name="Pilate G."/>
            <person name="Poliakov A."/>
            <person name="Razumovskaya J."/>
            <person name="Richardson P."/>
            <person name="Rinaldi C."/>
            <person name="Ritland K."/>
            <person name="Rouze P."/>
            <person name="Ryaboy D."/>
            <person name="Schmutz J."/>
            <person name="Schrader J."/>
            <person name="Segerman B."/>
            <person name="Shin H."/>
            <person name="Siddiqui A."/>
            <person name="Sterky F."/>
            <person name="Terry A."/>
            <person name="Tsai C.J."/>
            <person name="Uberbacher E."/>
            <person name="Unneberg P."/>
            <person name="Vahala J."/>
            <person name="Wall K."/>
            <person name="Wessler S."/>
            <person name="Yang G."/>
            <person name="Yin T."/>
            <person name="Douglas C."/>
            <person name="Marra M."/>
            <person name="Sandberg G."/>
            <person name="Van de Peer Y."/>
            <person name="Rokhsar D."/>
        </authorList>
    </citation>
    <scope>NUCLEOTIDE SEQUENCE [LARGE SCALE GENOMIC DNA]</scope>
    <source>
        <strain evidence="2">cv. Nisqually</strain>
    </source>
</reference>
<organism evidence="1 2">
    <name type="scientific">Populus trichocarpa</name>
    <name type="common">Western balsam poplar</name>
    <name type="synonym">Populus balsamifera subsp. trichocarpa</name>
    <dbReference type="NCBI Taxonomy" id="3694"/>
    <lineage>
        <taxon>Eukaryota</taxon>
        <taxon>Viridiplantae</taxon>
        <taxon>Streptophyta</taxon>
        <taxon>Embryophyta</taxon>
        <taxon>Tracheophyta</taxon>
        <taxon>Spermatophyta</taxon>
        <taxon>Magnoliopsida</taxon>
        <taxon>eudicotyledons</taxon>
        <taxon>Gunneridae</taxon>
        <taxon>Pentapetalae</taxon>
        <taxon>rosids</taxon>
        <taxon>fabids</taxon>
        <taxon>Malpighiales</taxon>
        <taxon>Salicaceae</taxon>
        <taxon>Saliceae</taxon>
        <taxon>Populus</taxon>
    </lineage>
</organism>
<gene>
    <name evidence="1" type="ORF">POPTR_009G020201v4</name>
</gene>